<protein>
    <submittedName>
        <fullName evidence="1">Uncharacterized protein</fullName>
    </submittedName>
</protein>
<evidence type="ECO:0000313" key="2">
    <source>
        <dbReference type="Proteomes" id="UP001139648"/>
    </source>
</evidence>
<dbReference type="RefSeq" id="WP_253753482.1">
    <property type="nucleotide sequence ID" value="NZ_BAABKA010000021.1"/>
</dbReference>
<keyword evidence="2" id="KW-1185">Reference proteome</keyword>
<dbReference type="Proteomes" id="UP001139648">
    <property type="component" value="Unassembled WGS sequence"/>
</dbReference>
<accession>A0A9X2GP67</accession>
<proteinExistence type="predicted"/>
<dbReference type="EMBL" id="JAMZEB010000002">
    <property type="protein sequence ID" value="MCP2362586.1"/>
    <property type="molecule type" value="Genomic_DNA"/>
</dbReference>
<evidence type="ECO:0000313" key="1">
    <source>
        <dbReference type="EMBL" id="MCP2362586.1"/>
    </source>
</evidence>
<sequence length="68" mass="7672">MTCDWANLPEHQETRHPNRNLAVRALSAWDHATLPPVARTAVAAALRAEPDPAVRERFERLHEAIAPR</sequence>
<name>A0A9X2GP67_9ACTN</name>
<gene>
    <name evidence="1" type="ORF">HD597_009606</name>
</gene>
<organism evidence="1 2">
    <name type="scientific">Nonomuraea thailandensis</name>
    <dbReference type="NCBI Taxonomy" id="1188745"/>
    <lineage>
        <taxon>Bacteria</taxon>
        <taxon>Bacillati</taxon>
        <taxon>Actinomycetota</taxon>
        <taxon>Actinomycetes</taxon>
        <taxon>Streptosporangiales</taxon>
        <taxon>Streptosporangiaceae</taxon>
        <taxon>Nonomuraea</taxon>
    </lineage>
</organism>
<dbReference type="AlphaFoldDB" id="A0A9X2GP67"/>
<comment type="caution">
    <text evidence="1">The sequence shown here is derived from an EMBL/GenBank/DDBJ whole genome shotgun (WGS) entry which is preliminary data.</text>
</comment>
<reference evidence="1" key="1">
    <citation type="submission" date="2022-06" db="EMBL/GenBank/DDBJ databases">
        <title>Sequencing the genomes of 1000 actinobacteria strains.</title>
        <authorList>
            <person name="Klenk H.-P."/>
        </authorList>
    </citation>
    <scope>NUCLEOTIDE SEQUENCE</scope>
    <source>
        <strain evidence="1">DSM 46694</strain>
    </source>
</reference>